<dbReference type="RefSeq" id="WP_344500798.1">
    <property type="nucleotide sequence ID" value="NZ_BAAAQD010000002.1"/>
</dbReference>
<feature type="compositionally biased region" description="Pro residues" evidence="1">
    <location>
        <begin position="208"/>
        <end position="224"/>
    </location>
</feature>
<gene>
    <name evidence="3" type="ORF">GCM10009827_014050</name>
</gene>
<proteinExistence type="predicted"/>
<feature type="transmembrane region" description="Helical" evidence="2">
    <location>
        <begin position="153"/>
        <end position="178"/>
    </location>
</feature>
<evidence type="ECO:0000313" key="3">
    <source>
        <dbReference type="EMBL" id="GAA1502548.1"/>
    </source>
</evidence>
<feature type="region of interest" description="Disordered" evidence="1">
    <location>
        <begin position="191"/>
        <end position="224"/>
    </location>
</feature>
<reference evidence="3 4" key="1">
    <citation type="journal article" date="2019" name="Int. J. Syst. Evol. Microbiol.">
        <title>The Global Catalogue of Microorganisms (GCM) 10K type strain sequencing project: providing services to taxonomists for standard genome sequencing and annotation.</title>
        <authorList>
            <consortium name="The Broad Institute Genomics Platform"/>
            <consortium name="The Broad Institute Genome Sequencing Center for Infectious Disease"/>
            <person name="Wu L."/>
            <person name="Ma J."/>
        </authorList>
    </citation>
    <scope>NUCLEOTIDE SEQUENCE [LARGE SCALE GENOMIC DNA]</scope>
    <source>
        <strain evidence="3 4">JCM 15933</strain>
    </source>
</reference>
<feature type="transmembrane region" description="Helical" evidence="2">
    <location>
        <begin position="21"/>
        <end position="46"/>
    </location>
</feature>
<evidence type="ECO:0008006" key="5">
    <source>
        <dbReference type="Google" id="ProtNLM"/>
    </source>
</evidence>
<sequence length="224" mass="23192">MAFADPASGPRARPSTVNLAVYLLYAAAGIELINIIISLVYAGALADGAKKAVAGTSQEGAGFGAGANGAVTLIFGILIIVLLVLLAVFVGKGKQVARILTWVLGGLAACCSLGGFAFSLAGESLWEQARKNDPKLPTWDKYNELLYSEVPGWFQPVTTVLGVLLILAILAVIVLLALPASHPYFRKVEAQWEPPAPGTPGDSGYPGGYPPPADGPPHQPPPAP</sequence>
<comment type="caution">
    <text evidence="3">The sequence shown here is derived from an EMBL/GenBank/DDBJ whole genome shotgun (WGS) entry which is preliminary data.</text>
</comment>
<keyword evidence="4" id="KW-1185">Reference proteome</keyword>
<feature type="transmembrane region" description="Helical" evidence="2">
    <location>
        <begin position="66"/>
        <end position="90"/>
    </location>
</feature>
<accession>A0ABN1ZRA1</accession>
<feature type="transmembrane region" description="Helical" evidence="2">
    <location>
        <begin position="102"/>
        <end position="121"/>
    </location>
</feature>
<keyword evidence="2" id="KW-0472">Membrane</keyword>
<evidence type="ECO:0000313" key="4">
    <source>
        <dbReference type="Proteomes" id="UP001501470"/>
    </source>
</evidence>
<keyword evidence="2" id="KW-1133">Transmembrane helix</keyword>
<dbReference type="Proteomes" id="UP001501470">
    <property type="component" value="Unassembled WGS sequence"/>
</dbReference>
<evidence type="ECO:0000256" key="1">
    <source>
        <dbReference type="SAM" id="MobiDB-lite"/>
    </source>
</evidence>
<evidence type="ECO:0000256" key="2">
    <source>
        <dbReference type="SAM" id="Phobius"/>
    </source>
</evidence>
<organism evidence="3 4">
    <name type="scientific">Dactylosporangium maewongense</name>
    <dbReference type="NCBI Taxonomy" id="634393"/>
    <lineage>
        <taxon>Bacteria</taxon>
        <taxon>Bacillati</taxon>
        <taxon>Actinomycetota</taxon>
        <taxon>Actinomycetes</taxon>
        <taxon>Micromonosporales</taxon>
        <taxon>Micromonosporaceae</taxon>
        <taxon>Dactylosporangium</taxon>
    </lineage>
</organism>
<keyword evidence="2" id="KW-0812">Transmembrane</keyword>
<protein>
    <recommendedName>
        <fullName evidence="5">Integral membrane protein</fullName>
    </recommendedName>
</protein>
<dbReference type="EMBL" id="BAAAQD010000002">
    <property type="protein sequence ID" value="GAA1502548.1"/>
    <property type="molecule type" value="Genomic_DNA"/>
</dbReference>
<name>A0ABN1ZRA1_9ACTN</name>